<dbReference type="InterPro" id="IPR006983">
    <property type="entry name" value="MbeD_MobD"/>
</dbReference>
<proteinExistence type="predicted"/>
<protein>
    <submittedName>
        <fullName evidence="2">Uncharacterized protein</fullName>
    </submittedName>
</protein>
<dbReference type="SUPFAM" id="SSF90257">
    <property type="entry name" value="Myosin rod fragments"/>
    <property type="match status" value="1"/>
</dbReference>
<dbReference type="EMBL" id="QJNS01000141">
    <property type="protein sequence ID" value="RYO85240.1"/>
    <property type="molecule type" value="Genomic_DNA"/>
</dbReference>
<evidence type="ECO:0000313" key="3">
    <source>
        <dbReference type="Proteomes" id="UP000294003"/>
    </source>
</evidence>
<dbReference type="Gene3D" id="1.10.287.1490">
    <property type="match status" value="1"/>
</dbReference>
<evidence type="ECO:0000256" key="1">
    <source>
        <dbReference type="SAM" id="Coils"/>
    </source>
</evidence>
<gene>
    <name evidence="2" type="ORF">DL762_005261</name>
</gene>
<reference evidence="2 3" key="1">
    <citation type="submission" date="2018-06" db="EMBL/GenBank/DDBJ databases">
        <title>Complete Genomes of Monosporascus.</title>
        <authorList>
            <person name="Robinson A.J."/>
            <person name="Natvig D.O."/>
        </authorList>
    </citation>
    <scope>NUCLEOTIDE SEQUENCE [LARGE SCALE GENOMIC DNA]</scope>
    <source>
        <strain evidence="2 3">CBS 609.92</strain>
    </source>
</reference>
<name>A0ABY0H8I3_9PEZI</name>
<comment type="caution">
    <text evidence="2">The sequence shown here is derived from an EMBL/GenBank/DDBJ whole genome shotgun (WGS) entry which is preliminary data.</text>
</comment>
<dbReference type="Pfam" id="PF04899">
    <property type="entry name" value="MbeD_MobD"/>
    <property type="match status" value="1"/>
</dbReference>
<feature type="coiled-coil region" evidence="1">
    <location>
        <begin position="124"/>
        <end position="373"/>
    </location>
</feature>
<sequence length="481" mass="52764">MAQTYWDPANLLQITDDDSPGGDIQCVGRARSAFGARCRWTVDEPKRATARVLLTQLAARRPSAVTAEELPRLAQCCLCQHHVRQGADAASRWTRVVRRAAEQHDRLVAAARSEGEQRLPTPEAEDVVAVKLELERELAAARARSAERVRALEADLRDARDKLLSVEKGYVQLRALLGMTQRENGDLSLRVAEAERQRDALGEQLERAVDAGNRDAESTQQSITGLETRVRDLEGERASLRERLVAADGNAVARQEEVDRLSKAVGGLEHDKASLQQELKAASDELEDRQTEADRLSKAVTDLQHDKSSLQEQLKAALIKSDDQQSAVDRLSEEVDSLRAENGKLRIDCDAKLDAQQAALDKHSNETDSLRLENGKLRADRDAALDSLKSTSLERDAARDEASRLAAGLEQSRTELEVGRSRNAELRERAAALGRRVSTLEAGVATCSLHGLGVWFGRQSRKLGRRSPARTAGDGGVAVPV</sequence>
<keyword evidence="3" id="KW-1185">Reference proteome</keyword>
<organism evidence="2 3">
    <name type="scientific">Monosporascus cannonballus</name>
    <dbReference type="NCBI Taxonomy" id="155416"/>
    <lineage>
        <taxon>Eukaryota</taxon>
        <taxon>Fungi</taxon>
        <taxon>Dikarya</taxon>
        <taxon>Ascomycota</taxon>
        <taxon>Pezizomycotina</taxon>
        <taxon>Sordariomycetes</taxon>
        <taxon>Xylariomycetidae</taxon>
        <taxon>Xylariales</taxon>
        <taxon>Xylariales incertae sedis</taxon>
        <taxon>Monosporascus</taxon>
    </lineage>
</organism>
<keyword evidence="1" id="KW-0175">Coiled coil</keyword>
<evidence type="ECO:0000313" key="2">
    <source>
        <dbReference type="EMBL" id="RYO85240.1"/>
    </source>
</evidence>
<accession>A0ABY0H8I3</accession>
<dbReference type="Proteomes" id="UP000294003">
    <property type="component" value="Unassembled WGS sequence"/>
</dbReference>